<evidence type="ECO:0000313" key="3">
    <source>
        <dbReference type="Proteomes" id="UP000183053"/>
    </source>
</evidence>
<keyword evidence="1" id="KW-0808">Transferase</keyword>
<dbReference type="PANTHER" id="PTHR12526:SF636">
    <property type="entry name" value="BLL3647 PROTEIN"/>
    <property type="match status" value="1"/>
</dbReference>
<dbReference type="EMBL" id="FNLF01000001">
    <property type="protein sequence ID" value="SDQ08371.1"/>
    <property type="molecule type" value="Genomic_DNA"/>
</dbReference>
<dbReference type="Proteomes" id="UP000183053">
    <property type="component" value="Unassembled WGS sequence"/>
</dbReference>
<dbReference type="Gene3D" id="3.90.550.10">
    <property type="entry name" value="Spore Coat Polysaccharide Biosynthesis Protein SpsA, Chain A"/>
    <property type="match status" value="1"/>
</dbReference>
<dbReference type="Gene3D" id="3.40.50.2000">
    <property type="entry name" value="Glycogen Phosphorylase B"/>
    <property type="match status" value="2"/>
</dbReference>
<sequence>MSKLKDPATCEEKFVPSELDRAYLPGGLRSAPPPATPGHRPLAVLVVAYKNPDDLRACLDSVAEHLSRTRTLIWDNSGADWPGMAELRADFPDVAWHGDGTNVGFAAAVNRLAALAPDADLLLLNPDAVLRGDLAATRAALRSPGVAAAAPRIHDPAHRDAADREWDVAHRRRGPIRALVSYAGYAPRLRATPLSDLYAQAPAEVDGYLTGACLAIQRDAWDALGPFDEEFFLYGEETDWQQRARGAGWRLVLTDDEGITHTSGGTVADDARASRRSGDLLRANIALNLEHDGGARTADLYLAGTSVLDRVQRSTRRAHARAARATDRPAIVITTNRLVYGGAERQHVLLAAELDRRGYPVTIACMQRFGPLVADVPHSVRVVRQPWFAPVLDPVTGPQILISATTNTETGFATLWRAGRRDRRWLVASHSWFDAQEPTFSAPLARAMRRADGFVGLADGHWDVGPQFQDLNAPVFTAPNGIDRAAARGEVPPRPPLGRPRRLVVLARAVEFKNPHLLAAALAGVPDQDWELSIYGDGPDRARLEAMTPDSVRDRVHWRGWTPGPEAALAEADLLCVPSRDEAFPLVILEAMARRVPVVASAVGAIPEILAHGEAGRLVEEVTVDGWRAAMTDMLAHPQEWAALGDRGFERMRSNYSVEAMADAYEAAFAGVLR</sequence>
<protein>
    <submittedName>
        <fullName evidence="1">Glycosyltransferase involved in cell wall bisynthesis</fullName>
    </submittedName>
</protein>
<gene>
    <name evidence="1" type="ORF">SAMN04489765_0009</name>
    <name evidence="2" type="ORF">SAMN04489765_4668</name>
</gene>
<organism evidence="1 3">
    <name type="scientific">Tsukamurella pulmonis</name>
    <dbReference type="NCBI Taxonomy" id="47312"/>
    <lineage>
        <taxon>Bacteria</taxon>
        <taxon>Bacillati</taxon>
        <taxon>Actinomycetota</taxon>
        <taxon>Actinomycetes</taxon>
        <taxon>Mycobacteriales</taxon>
        <taxon>Tsukamurellaceae</taxon>
        <taxon>Tsukamurella</taxon>
    </lineage>
</organism>
<dbReference type="EMBL" id="FNLF01000002">
    <property type="protein sequence ID" value="SDR29761.1"/>
    <property type="molecule type" value="Genomic_DNA"/>
</dbReference>
<dbReference type="AlphaFoldDB" id="A0A1H0XZY1"/>
<name>A0A1H0XZY1_9ACTN</name>
<reference evidence="1" key="2">
    <citation type="submission" date="2016-10" db="EMBL/GenBank/DDBJ databases">
        <authorList>
            <person name="de Groot N.N."/>
        </authorList>
    </citation>
    <scope>NUCLEOTIDE SEQUENCE [LARGE SCALE GENOMIC DNA]</scope>
    <source>
        <strain evidence="1">DSM 44142</strain>
    </source>
</reference>
<dbReference type="RefSeq" id="WP_068564749.1">
    <property type="nucleotide sequence ID" value="NZ_FNLF01000001.1"/>
</dbReference>
<dbReference type="SUPFAM" id="SSF53756">
    <property type="entry name" value="UDP-Glycosyltransferase/glycogen phosphorylase"/>
    <property type="match status" value="1"/>
</dbReference>
<dbReference type="InterPro" id="IPR029044">
    <property type="entry name" value="Nucleotide-diphossugar_trans"/>
</dbReference>
<evidence type="ECO:0000313" key="2">
    <source>
        <dbReference type="EMBL" id="SDR29761.1"/>
    </source>
</evidence>
<dbReference type="CDD" id="cd03801">
    <property type="entry name" value="GT4_PimA-like"/>
    <property type="match status" value="1"/>
</dbReference>
<dbReference type="PANTHER" id="PTHR12526">
    <property type="entry name" value="GLYCOSYLTRANSFERASE"/>
    <property type="match status" value="1"/>
</dbReference>
<evidence type="ECO:0000313" key="1">
    <source>
        <dbReference type="EMBL" id="SDQ08371.1"/>
    </source>
</evidence>
<accession>A0A1H0XZY1</accession>
<reference evidence="3" key="1">
    <citation type="submission" date="2016-10" db="EMBL/GenBank/DDBJ databases">
        <authorList>
            <person name="Varghese N."/>
            <person name="Submissions S."/>
        </authorList>
    </citation>
    <scope>NUCLEOTIDE SEQUENCE [LARGE SCALE GENOMIC DNA]</scope>
    <source>
        <strain evidence="3">DSM 44142</strain>
    </source>
</reference>
<dbReference type="SUPFAM" id="SSF53448">
    <property type="entry name" value="Nucleotide-diphospho-sugar transferases"/>
    <property type="match status" value="1"/>
</dbReference>
<dbReference type="STRING" id="47312.SAMN04489765_0009"/>
<dbReference type="OrthoDB" id="9771846at2"/>
<dbReference type="GO" id="GO:0016757">
    <property type="term" value="F:glycosyltransferase activity"/>
    <property type="evidence" value="ECO:0007669"/>
    <property type="project" value="TreeGrafter"/>
</dbReference>
<dbReference type="Pfam" id="PF13692">
    <property type="entry name" value="Glyco_trans_1_4"/>
    <property type="match status" value="1"/>
</dbReference>
<keyword evidence="3" id="KW-1185">Reference proteome</keyword>
<proteinExistence type="predicted"/>